<dbReference type="InterPro" id="IPR005055">
    <property type="entry name" value="A10/PebIII"/>
</dbReference>
<organism evidence="2">
    <name type="scientific">Carposina sasakii</name>
    <name type="common">Peach fruit moth</name>
    <name type="synonym">Carposina niponensis</name>
    <dbReference type="NCBI Taxonomy" id="252295"/>
    <lineage>
        <taxon>Eukaryota</taxon>
        <taxon>Metazoa</taxon>
        <taxon>Ecdysozoa</taxon>
        <taxon>Arthropoda</taxon>
        <taxon>Hexapoda</taxon>
        <taxon>Insecta</taxon>
        <taxon>Pterygota</taxon>
        <taxon>Neoptera</taxon>
        <taxon>Endopterygota</taxon>
        <taxon>Lepidoptera</taxon>
        <taxon>Glossata</taxon>
        <taxon>Ditrysia</taxon>
        <taxon>Copromorphoidea</taxon>
        <taxon>Carposinidae</taxon>
        <taxon>Carposina</taxon>
    </lineage>
</organism>
<proteinExistence type="evidence at transcript level"/>
<sequence length="146" mass="16199">MWTITIVSVVLTVVSSETTAPGIDRTMSPGVESVGFNLVYGDEVAKNQVYSETEKIAANNKVAINNLVAPLPPLDVKCLMSDDRHCTQQMEKVKDILIQAINNDCMYCSEMDKKEAGKVTLSMLVHDPVAWKLFLTKHNDMKRIVA</sequence>
<dbReference type="SUPFAM" id="SSF100910">
    <property type="entry name" value="Chemosensory protein Csp2"/>
    <property type="match status" value="1"/>
</dbReference>
<reference evidence="2" key="1">
    <citation type="submission" date="2021-10" db="EMBL/GenBank/DDBJ databases">
        <authorList>
            <person name="Liu L."/>
            <person name="Liu X."/>
            <person name="Sun L."/>
            <person name="Qiu G."/>
        </authorList>
    </citation>
    <scope>NUCLEOTIDE SEQUENCE</scope>
</reference>
<keyword evidence="1" id="KW-0732">Signal</keyword>
<accession>A0A9E8RMJ0</accession>
<dbReference type="Gene3D" id="1.10.2080.10">
    <property type="entry name" value="Insect odorant-binding protein A10/Ejaculatory bulb-specific protein 3"/>
    <property type="match status" value="1"/>
</dbReference>
<dbReference type="AlphaFoldDB" id="A0A9E8RMJ0"/>
<feature type="chain" id="PRO_5039286487" evidence="1">
    <location>
        <begin position="17"/>
        <end position="146"/>
    </location>
</feature>
<name>A0A9E8RMJ0_CARSA</name>
<dbReference type="InterPro" id="IPR036682">
    <property type="entry name" value="OS_D_A10/PebIII_sf"/>
</dbReference>
<dbReference type="Pfam" id="PF03392">
    <property type="entry name" value="OS-D"/>
    <property type="match status" value="1"/>
</dbReference>
<feature type="signal peptide" evidence="1">
    <location>
        <begin position="1"/>
        <end position="16"/>
    </location>
</feature>
<evidence type="ECO:0000313" key="2">
    <source>
        <dbReference type="EMBL" id="UZX40228.1"/>
    </source>
</evidence>
<evidence type="ECO:0000256" key="1">
    <source>
        <dbReference type="SAM" id="SignalP"/>
    </source>
</evidence>
<protein>
    <submittedName>
        <fullName evidence="2">Chemosensory protein CSP15</fullName>
    </submittedName>
</protein>
<dbReference type="EMBL" id="OK624425">
    <property type="protein sequence ID" value="UZX40228.1"/>
    <property type="molecule type" value="mRNA"/>
</dbReference>